<evidence type="ECO:0000313" key="3">
    <source>
        <dbReference type="Proteomes" id="UP000724874"/>
    </source>
</evidence>
<dbReference type="AlphaFoldDB" id="A0A9P5TN68"/>
<gene>
    <name evidence="2" type="ORF">CPB84DRAFT_1846441</name>
</gene>
<dbReference type="Pfam" id="PF06544">
    <property type="entry name" value="Prp3_C"/>
    <property type="match status" value="1"/>
</dbReference>
<accession>A0A9P5TN68</accession>
<reference evidence="2" key="1">
    <citation type="submission" date="2020-11" db="EMBL/GenBank/DDBJ databases">
        <authorList>
            <consortium name="DOE Joint Genome Institute"/>
            <person name="Ahrendt S."/>
            <person name="Riley R."/>
            <person name="Andreopoulos W."/>
            <person name="LaButti K."/>
            <person name="Pangilinan J."/>
            <person name="Ruiz-duenas F.J."/>
            <person name="Barrasa J.M."/>
            <person name="Sanchez-Garcia M."/>
            <person name="Camarero S."/>
            <person name="Miyauchi S."/>
            <person name="Serrano A."/>
            <person name="Linde D."/>
            <person name="Babiker R."/>
            <person name="Drula E."/>
            <person name="Ayuso-Fernandez I."/>
            <person name="Pacheco R."/>
            <person name="Padilla G."/>
            <person name="Ferreira P."/>
            <person name="Barriuso J."/>
            <person name="Kellner H."/>
            <person name="Castanera R."/>
            <person name="Alfaro M."/>
            <person name="Ramirez L."/>
            <person name="Pisabarro A.G."/>
            <person name="Kuo A."/>
            <person name="Tritt A."/>
            <person name="Lipzen A."/>
            <person name="He G."/>
            <person name="Yan M."/>
            <person name="Ng V."/>
            <person name="Cullen D."/>
            <person name="Martin F."/>
            <person name="Rosso M.-N."/>
            <person name="Henrissat B."/>
            <person name="Hibbett D."/>
            <person name="Martinez A.T."/>
            <person name="Grigoriev I.V."/>
        </authorList>
    </citation>
    <scope>NUCLEOTIDE SEQUENCE</scope>
    <source>
        <strain evidence="2">AH 44721</strain>
    </source>
</reference>
<name>A0A9P5TN68_GYMJU</name>
<feature type="domain" description="Small nuclear ribonucleoprotein Prp3 C-terminal" evidence="1">
    <location>
        <begin position="170"/>
        <end position="228"/>
    </location>
</feature>
<evidence type="ECO:0000259" key="1">
    <source>
        <dbReference type="Pfam" id="PF06544"/>
    </source>
</evidence>
<organism evidence="2 3">
    <name type="scientific">Gymnopilus junonius</name>
    <name type="common">Spectacular rustgill mushroom</name>
    <name type="synonym">Gymnopilus spectabilis subsp. junonius</name>
    <dbReference type="NCBI Taxonomy" id="109634"/>
    <lineage>
        <taxon>Eukaryota</taxon>
        <taxon>Fungi</taxon>
        <taxon>Dikarya</taxon>
        <taxon>Basidiomycota</taxon>
        <taxon>Agaricomycotina</taxon>
        <taxon>Agaricomycetes</taxon>
        <taxon>Agaricomycetidae</taxon>
        <taxon>Agaricales</taxon>
        <taxon>Agaricineae</taxon>
        <taxon>Hymenogastraceae</taxon>
        <taxon>Gymnopilus</taxon>
    </lineage>
</organism>
<comment type="caution">
    <text evidence="2">The sequence shown here is derived from an EMBL/GenBank/DDBJ whole genome shotgun (WGS) entry which is preliminary data.</text>
</comment>
<proteinExistence type="predicted"/>
<dbReference type="OrthoDB" id="432412at2759"/>
<dbReference type="PANTHER" id="PTHR15955:SF8">
    <property type="entry name" value="RWD DOMAIN-CONTAINING PROTEIN 2B-RELATED"/>
    <property type="match status" value="1"/>
</dbReference>
<dbReference type="PANTHER" id="PTHR15955">
    <property type="entry name" value="RWD DOMAIN CONTAINING PROTEIN 2"/>
    <property type="match status" value="1"/>
</dbReference>
<protein>
    <recommendedName>
        <fullName evidence="1">Small nuclear ribonucleoprotein Prp3 C-terminal domain-containing protein</fullName>
    </recommendedName>
</protein>
<dbReference type="Proteomes" id="UP000724874">
    <property type="component" value="Unassembled WGS sequence"/>
</dbReference>
<dbReference type="InterPro" id="IPR017359">
    <property type="entry name" value="Phi-like"/>
</dbReference>
<evidence type="ECO:0000313" key="2">
    <source>
        <dbReference type="EMBL" id="KAF8902280.1"/>
    </source>
</evidence>
<dbReference type="InterPro" id="IPR010541">
    <property type="entry name" value="Prp3_C"/>
</dbReference>
<dbReference type="EMBL" id="JADNYJ010000037">
    <property type="protein sequence ID" value="KAF8902280.1"/>
    <property type="molecule type" value="Genomic_DNA"/>
</dbReference>
<sequence>MTASSSRSRVLEELHLIQCSLLPDEHLTFLDEPEAWLNALEQFSEGNIEDAAMPSSEAFFSVQLDGEKMWFEITLFGKQVETFPGGSVSVKGDDISRDHQEAWQRIITASLKDLRDSDAEYPIYELLSTHLLPRLREDLETRSENSPQHLSVLPASVPSPSTGHEIYHALFTSHHLISPNKRRSLLQWSSSLSVSGFAKVGYPGVIYAQGEKSNIEEFVDNVKAMQWLALKLRFVESLPAEKQGATGRVI</sequence>
<keyword evidence="3" id="KW-1185">Reference proteome</keyword>